<evidence type="ECO:0000256" key="6">
    <source>
        <dbReference type="ARBA" id="ARBA00023239"/>
    </source>
</evidence>
<keyword evidence="9" id="KW-0560">Oxidoreductase</keyword>
<dbReference type="GO" id="GO:0042351">
    <property type="term" value="P:'de novo' GDP-L-fucose biosynthetic process"/>
    <property type="evidence" value="ECO:0007669"/>
    <property type="project" value="TreeGrafter"/>
</dbReference>
<comment type="cofactor">
    <cofactor evidence="2">
        <name>NADP(+)</name>
        <dbReference type="ChEBI" id="CHEBI:58349"/>
    </cofactor>
</comment>
<dbReference type="EC" id="4.2.1.47" evidence="4"/>
<evidence type="ECO:0000256" key="7">
    <source>
        <dbReference type="ARBA" id="ARBA00059383"/>
    </source>
</evidence>
<comment type="function">
    <text evidence="7">Catalyzes the conversion of GDP-D-mannose to GDP-4-dehydro-6-deoxy-D-mannose.</text>
</comment>
<accession>U2WWA2</accession>
<dbReference type="GO" id="GO:0016491">
    <property type="term" value="F:oxidoreductase activity"/>
    <property type="evidence" value="ECO:0007669"/>
    <property type="project" value="UniProtKB-KW"/>
</dbReference>
<comment type="similarity">
    <text evidence="3">Belongs to the NAD(P)-dependent epimerase/dehydratase family. GDP-mannose 4,6-dehydratase subfamily.</text>
</comment>
<dbReference type="CDD" id="cd05260">
    <property type="entry name" value="GDP_MD_SDR_e"/>
    <property type="match status" value="1"/>
</dbReference>
<dbReference type="RefSeq" id="WP_021776815.1">
    <property type="nucleotide sequence ID" value="NZ_AWXE01000001.1"/>
</dbReference>
<dbReference type="SUPFAM" id="SSF51735">
    <property type="entry name" value="NAD(P)-binding Rossmann-fold domains"/>
    <property type="match status" value="1"/>
</dbReference>
<evidence type="ECO:0000256" key="3">
    <source>
        <dbReference type="ARBA" id="ARBA00009263"/>
    </source>
</evidence>
<proteinExistence type="inferred from homology"/>
<evidence type="ECO:0000256" key="5">
    <source>
        <dbReference type="ARBA" id="ARBA00022458"/>
    </source>
</evidence>
<dbReference type="AlphaFoldDB" id="U2WWA2"/>
<evidence type="ECO:0000256" key="2">
    <source>
        <dbReference type="ARBA" id="ARBA00001937"/>
    </source>
</evidence>
<evidence type="ECO:0000256" key="4">
    <source>
        <dbReference type="ARBA" id="ARBA00011989"/>
    </source>
</evidence>
<dbReference type="Gene3D" id="3.90.25.10">
    <property type="entry name" value="UDP-galactose 4-epimerase, domain 1"/>
    <property type="match status" value="1"/>
</dbReference>
<dbReference type="PATRIC" id="fig|1397666.3.peg.707"/>
<gene>
    <name evidence="9" type="ORF">RS24_00778</name>
</gene>
<dbReference type="PANTHER" id="PTHR43715:SF1">
    <property type="entry name" value="GDP-MANNOSE 4,6 DEHYDRATASE"/>
    <property type="match status" value="1"/>
</dbReference>
<dbReference type="PANTHER" id="PTHR43715">
    <property type="entry name" value="GDP-MANNOSE 4,6-DEHYDRATASE"/>
    <property type="match status" value="1"/>
</dbReference>
<feature type="domain" description="NAD(P)-binding" evidence="8">
    <location>
        <begin position="6"/>
        <end position="328"/>
    </location>
</feature>
<dbReference type="eggNOG" id="COG1089">
    <property type="taxonomic scope" value="Bacteria"/>
</dbReference>
<evidence type="ECO:0000313" key="9">
    <source>
        <dbReference type="EMBL" id="ERL47798.1"/>
    </source>
</evidence>
<reference evidence="9 10" key="1">
    <citation type="journal article" date="2014" name="FEMS Microbiol. Ecol.">
        <title>Genomic differentiation among two strains of the PS1 clade isolated from geographically separated marine habitats.</title>
        <authorList>
            <person name="Jimenez-Infante F."/>
            <person name="Ngugi D.K."/>
            <person name="Alam I."/>
            <person name="Rashid M."/>
            <person name="Baalawi W."/>
            <person name="Kamau A.A."/>
            <person name="Bajic V.B."/>
            <person name="Stingl U."/>
        </authorList>
    </citation>
    <scope>NUCLEOTIDE SEQUENCE [LARGE SCALE GENOMIC DNA]</scope>
    <source>
        <strain evidence="9 10">RS24</strain>
    </source>
</reference>
<keyword evidence="10" id="KW-1185">Reference proteome</keyword>
<dbReference type="OrthoDB" id="9779041at2"/>
<dbReference type="Gene3D" id="3.40.50.720">
    <property type="entry name" value="NAD(P)-binding Rossmann-like Domain"/>
    <property type="match status" value="1"/>
</dbReference>
<dbReference type="STRING" id="1397666.RS24_00778"/>
<evidence type="ECO:0000256" key="1">
    <source>
        <dbReference type="ARBA" id="ARBA00000188"/>
    </source>
</evidence>
<dbReference type="Pfam" id="PF16363">
    <property type="entry name" value="GDP_Man_Dehyd"/>
    <property type="match status" value="1"/>
</dbReference>
<keyword evidence="5" id="KW-0536">Nodulation</keyword>
<evidence type="ECO:0000259" key="8">
    <source>
        <dbReference type="Pfam" id="PF16363"/>
    </source>
</evidence>
<dbReference type="EMBL" id="AWXE01000001">
    <property type="protein sequence ID" value="ERL47798.1"/>
    <property type="molecule type" value="Genomic_DNA"/>
</dbReference>
<organism evidence="9 10">
    <name type="scientific">Candidatus Micropelagius thuwalensis</name>
    <dbReference type="NCBI Taxonomy" id="1397666"/>
    <lineage>
        <taxon>Bacteria</taxon>
        <taxon>Pseudomonadati</taxon>
        <taxon>Pseudomonadota</taxon>
        <taxon>Alphaproteobacteria</taxon>
        <taxon>PS1 clade</taxon>
        <taxon>Candidatus Micropelagius</taxon>
    </lineage>
</organism>
<keyword evidence="6" id="KW-0456">Lyase</keyword>
<dbReference type="Proteomes" id="UP000016762">
    <property type="component" value="Unassembled WGS sequence"/>
</dbReference>
<sequence length="339" mass="37670">MGRTAIITGISGQDGSYLAKLLLGKNYRVIGIRRPNAPTDLWRFSELGISQDVEMLDLNLQDKEKIISALQKVKPDEIYNLGDQSSVQASFYSPADAAQYSGFNALLLLEAVKETDRSIRFYQASSSEMFGASKISPQNEQTPFQPISPYGASKLTAHLGVSNFRNTYGLHASAGIMFNHESPMRSLEFVTRKITYTLANISCGAETVLSLGNIEARRDWGFAGDYVEAMWAMLQQDEPDDYVIATGNSYSVKSFTEKAADLLGFKLIWEGSAEKIHGYDKLSGRLLVNIDTALYRPIDPDETVGDFSKAFKKLNWEPRVGFDELIGLMVDADLKRVQI</sequence>
<dbReference type="InterPro" id="IPR006368">
    <property type="entry name" value="GDP_Man_deHydtase"/>
</dbReference>
<comment type="catalytic activity">
    <reaction evidence="1">
        <text>GDP-alpha-D-mannose = GDP-4-dehydro-alpha-D-rhamnose + H2O</text>
        <dbReference type="Rhea" id="RHEA:23820"/>
        <dbReference type="ChEBI" id="CHEBI:15377"/>
        <dbReference type="ChEBI" id="CHEBI:57527"/>
        <dbReference type="ChEBI" id="CHEBI:57964"/>
        <dbReference type="EC" id="4.2.1.47"/>
    </reaction>
</comment>
<dbReference type="InterPro" id="IPR036291">
    <property type="entry name" value="NAD(P)-bd_dom_sf"/>
</dbReference>
<dbReference type="GO" id="GO:0008446">
    <property type="term" value="F:GDP-mannose 4,6-dehydratase activity"/>
    <property type="evidence" value="ECO:0007669"/>
    <property type="project" value="UniProtKB-EC"/>
</dbReference>
<dbReference type="FunFam" id="3.40.50.720:FF:000924">
    <property type="entry name" value="GDP-mannose 4,6 dehydratase"/>
    <property type="match status" value="1"/>
</dbReference>
<name>U2WWA2_9PROT</name>
<comment type="caution">
    <text evidence="9">The sequence shown here is derived from an EMBL/GenBank/DDBJ whole genome shotgun (WGS) entry which is preliminary data.</text>
</comment>
<evidence type="ECO:0000313" key="10">
    <source>
        <dbReference type="Proteomes" id="UP000016762"/>
    </source>
</evidence>
<dbReference type="InterPro" id="IPR016040">
    <property type="entry name" value="NAD(P)-bd_dom"/>
</dbReference>
<protein>
    <recommendedName>
        <fullName evidence="4">GDP-mannose 4,6-dehydratase</fullName>
        <ecNumber evidence="4">4.2.1.47</ecNumber>
    </recommendedName>
</protein>